<feature type="compositionally biased region" description="Low complexity" evidence="6">
    <location>
        <begin position="1294"/>
        <end position="1305"/>
    </location>
</feature>
<dbReference type="SMART" id="SM00015">
    <property type="entry name" value="IQ"/>
    <property type="match status" value="6"/>
</dbReference>
<evidence type="ECO:0000256" key="4">
    <source>
        <dbReference type="ARBA" id="ARBA00022860"/>
    </source>
</evidence>
<proteinExistence type="predicted"/>
<keyword evidence="2" id="KW-0963">Cytoplasm</keyword>
<dbReference type="PROSITE" id="PS50096">
    <property type="entry name" value="IQ"/>
    <property type="match status" value="5"/>
</dbReference>
<dbReference type="EMBL" id="JAKCXM010000078">
    <property type="protein sequence ID" value="KAJ0403631.1"/>
    <property type="molecule type" value="Genomic_DNA"/>
</dbReference>
<comment type="subcellular location">
    <subcellularLocation>
        <location evidence="1">Cytoplasm</location>
    </subcellularLocation>
</comment>
<dbReference type="SMART" id="SM00355">
    <property type="entry name" value="ZnF_C2H2"/>
    <property type="match status" value="2"/>
</dbReference>
<dbReference type="InterPro" id="IPR000048">
    <property type="entry name" value="IQ_motif_EF-hand-BS"/>
</dbReference>
<name>A0AAD5LMZ7_PYTIN</name>
<evidence type="ECO:0000313" key="9">
    <source>
        <dbReference type="Proteomes" id="UP001209570"/>
    </source>
</evidence>
<sequence>MSTALAAARAKTKGKRRLREALEGYGADEFTLAEWTARKTQAERSGAWRWKPGDASATLAAVKAREGHQRLADGDARFVDVETAMRAELHAATATTADGAHADAAPTECTWRERIGGRQFRCRNALPTKRQATTTLCAWHARECRGPEHPLERSRAIDVPNDLGLCLACYAQSGSGSSSGSRVPPRVPSAKVPGVHAVELKRDVTLALQRKRAAKSSRDADGAALSAASRCAWHKEHAERAFVWRCENRVLMHPTLRGAFLPFCGYHAPRCIQTYGGRAACAAIERRNPFGLCRPHLAAQLSAMAFAARAACRLVDSEFDVPGLVECRRDAASRALRRHPLAPKGPPPASACLEAPPLDASPAMAPAIAAWDDPPLAPMQRVRQALTSLEALARRLQAAVLAPLLSAALRHENPVSAAVRELSWRWRFLRRAPTVATRIQRIFRGNRARRRVRAMRLEHAALERLRASRSLQRIARGFVARVRTRRHREAVATAVVQLQRVLRGALARKWARETRAARRIQRQFRAYRQRCLANALRDEMAFMRALQREAARNWEEMQLRLAAFRRLRARRVLRRQVQRWRLRREERARLAAERLQRLVGAVKLQRAWRRHRRYRLLQRRYASARRIQARVRGWLTRHMWCGDPGVRRVTTFVSARSGLRYSRDVVLPLATASYAVPTRRVRREAAARAIQRAARGLAGRLEANARWAAMLRRWEWLGVEPSATHDSMALGRARYGLLLPAHRYDRDPRRHMLPVCRDIKPDRGFAYQFQSVLELIEDRDGRRGWSLAREQRWRREQQRRERRDAEYAQRLQRKMEGPESAPGERAPSAAAASSSSADVRVSVARALFPVGSVVHVASLQRRVGRGRRYYRAKVTAAQDAGGTTLFDVEYLERVVSERGVRLYQESRVPYARLRHIPALEAADREAQRRRRPRAAAVGPLIQSAIAQLEAEILASKRQRLGLDRREEDAAQTRDDSAPAEHRPLASVEALAARLRDTRPEFDLLRDPRDFVDFVFRNAALLRVTWLQVVDRVRLGPEGSSQPALPPASPSIVALHRAFGFDVAPSSAHARMSERASDIESRLAALGFRYDPSANVRPDDDDKHADARRPETTTGHELALAELPPASGPSALQSRDDSALPELSQRLASSASDLHRLVYELKTLPRERQRETILEVATRHARSFVCGFPACGLVFSSHEAARLHQEGVHLGQRRLATATPLVDQFMHAFWPPQSPWGGRGDSGEAPHDQHIVGHFRCSRRGCERVSFRTRRELERHKRQVHDVSPDAESPPKEPAPSSAGATATTAATPSPSAALIWLGTYRIVAPSRLRELLGVTAELATAKPCREHPTPAKAQPRWCRSCFLATRHVAPPCRLYQAVALPGHAATSGSAEGYVIFSCQDDAFCPVARAWDVVPLTSDGGDWWGRPRLLPRTEVKEGASPRKPSVTTAAPVNQEPVDEEDELVLLRVLALCRDASQVDWAIGHAVLERRSTLWIRRSRGARDDASERHDEVDAKEVVVDASRVVAVRLKDVWAAGIVHRCARHVFRRKHDAPDDQELLQRVRRKAQDQRSGRVLARTPAHGAAAVSKADPRAITATFHRFCRPRDSAPE</sequence>
<dbReference type="GO" id="GO:0051295">
    <property type="term" value="P:establishment of meiotic spindle localization"/>
    <property type="evidence" value="ECO:0007669"/>
    <property type="project" value="TreeGrafter"/>
</dbReference>
<dbReference type="GO" id="GO:0005737">
    <property type="term" value="C:cytoplasm"/>
    <property type="evidence" value="ECO:0007669"/>
    <property type="project" value="UniProtKB-SubCell"/>
</dbReference>
<reference evidence="8" key="1">
    <citation type="submission" date="2021-12" db="EMBL/GenBank/DDBJ databases">
        <title>Prjna785345.</title>
        <authorList>
            <person name="Rujirawat T."/>
            <person name="Krajaejun T."/>
        </authorList>
    </citation>
    <scope>NUCLEOTIDE SEQUENCE</scope>
    <source>
        <strain evidence="8">Pi057C3</strain>
    </source>
</reference>
<feature type="region of interest" description="Disordered" evidence="6">
    <location>
        <begin position="1093"/>
        <end position="1138"/>
    </location>
</feature>
<dbReference type="Proteomes" id="UP001209570">
    <property type="component" value="Unassembled WGS sequence"/>
</dbReference>
<feature type="domain" description="C2H2-type" evidence="7">
    <location>
        <begin position="1183"/>
        <end position="1213"/>
    </location>
</feature>
<dbReference type="PROSITE" id="PS00028">
    <property type="entry name" value="ZINC_FINGER_C2H2_1"/>
    <property type="match status" value="1"/>
</dbReference>
<protein>
    <recommendedName>
        <fullName evidence="7">C2H2-type domain-containing protein</fullName>
    </recommendedName>
</protein>
<dbReference type="InterPro" id="IPR051185">
    <property type="entry name" value="ASPM"/>
</dbReference>
<dbReference type="GO" id="GO:0000278">
    <property type="term" value="P:mitotic cell cycle"/>
    <property type="evidence" value="ECO:0007669"/>
    <property type="project" value="TreeGrafter"/>
</dbReference>
<dbReference type="PANTHER" id="PTHR22706:SF1">
    <property type="entry name" value="ASSEMBLY FACTOR FOR SPINDLE MICROTUBULES"/>
    <property type="match status" value="1"/>
</dbReference>
<keyword evidence="3" id="KW-0677">Repeat</keyword>
<evidence type="ECO:0000256" key="1">
    <source>
        <dbReference type="ARBA" id="ARBA00004496"/>
    </source>
</evidence>
<feature type="region of interest" description="Disordered" evidence="6">
    <location>
        <begin position="963"/>
        <end position="982"/>
    </location>
</feature>
<gene>
    <name evidence="8" type="ORF">P43SY_002446</name>
</gene>
<evidence type="ECO:0000313" key="8">
    <source>
        <dbReference type="EMBL" id="KAJ0403631.1"/>
    </source>
</evidence>
<evidence type="ECO:0000256" key="2">
    <source>
        <dbReference type="ARBA" id="ARBA00022490"/>
    </source>
</evidence>
<evidence type="ECO:0000256" key="6">
    <source>
        <dbReference type="SAM" id="MobiDB-lite"/>
    </source>
</evidence>
<dbReference type="GO" id="GO:0000922">
    <property type="term" value="C:spindle pole"/>
    <property type="evidence" value="ECO:0007669"/>
    <property type="project" value="TreeGrafter"/>
</dbReference>
<feature type="compositionally biased region" description="Basic and acidic residues" evidence="6">
    <location>
        <begin position="1096"/>
        <end position="1110"/>
    </location>
</feature>
<feature type="compositionally biased region" description="Basic and acidic residues" evidence="6">
    <location>
        <begin position="1272"/>
        <end position="1283"/>
    </location>
</feature>
<feature type="region of interest" description="Disordered" evidence="6">
    <location>
        <begin position="1272"/>
        <end position="1305"/>
    </location>
</feature>
<comment type="caution">
    <text evidence="8">The sequence shown here is derived from an EMBL/GenBank/DDBJ whole genome shotgun (WGS) entry which is preliminary data.</text>
</comment>
<dbReference type="GO" id="GO:0008270">
    <property type="term" value="F:zinc ion binding"/>
    <property type="evidence" value="ECO:0007669"/>
    <property type="project" value="UniProtKB-KW"/>
</dbReference>
<dbReference type="InterPro" id="IPR013087">
    <property type="entry name" value="Znf_C2H2_type"/>
</dbReference>
<feature type="compositionally biased region" description="Low complexity" evidence="6">
    <location>
        <begin position="818"/>
        <end position="835"/>
    </location>
</feature>
<keyword evidence="4" id="KW-0112">Calmodulin-binding</keyword>
<keyword evidence="5" id="KW-0863">Zinc-finger</keyword>
<feature type="compositionally biased region" description="Basic and acidic residues" evidence="6">
    <location>
        <begin position="796"/>
        <end position="817"/>
    </location>
</feature>
<feature type="region of interest" description="Disordered" evidence="6">
    <location>
        <begin position="796"/>
        <end position="835"/>
    </location>
</feature>
<dbReference type="GO" id="GO:0005516">
    <property type="term" value="F:calmodulin binding"/>
    <property type="evidence" value="ECO:0007669"/>
    <property type="project" value="UniProtKB-KW"/>
</dbReference>
<dbReference type="PANTHER" id="PTHR22706">
    <property type="entry name" value="ASSEMBLY FACTOR FOR SPINDLE MICROTUBULES"/>
    <property type="match status" value="1"/>
</dbReference>
<evidence type="ECO:0000256" key="5">
    <source>
        <dbReference type="PROSITE-ProRule" id="PRU00042"/>
    </source>
</evidence>
<accession>A0AAD5LMZ7</accession>
<dbReference type="PROSITE" id="PS50157">
    <property type="entry name" value="ZINC_FINGER_C2H2_2"/>
    <property type="match status" value="1"/>
</dbReference>
<evidence type="ECO:0000256" key="3">
    <source>
        <dbReference type="ARBA" id="ARBA00022737"/>
    </source>
</evidence>
<feature type="region of interest" description="Disordered" evidence="6">
    <location>
        <begin position="1565"/>
        <end position="1588"/>
    </location>
</feature>
<keyword evidence="9" id="KW-1185">Reference proteome</keyword>
<evidence type="ECO:0000259" key="7">
    <source>
        <dbReference type="PROSITE" id="PS50157"/>
    </source>
</evidence>
<organism evidence="8 9">
    <name type="scientific">Pythium insidiosum</name>
    <name type="common">Pythiosis disease agent</name>
    <dbReference type="NCBI Taxonomy" id="114742"/>
    <lineage>
        <taxon>Eukaryota</taxon>
        <taxon>Sar</taxon>
        <taxon>Stramenopiles</taxon>
        <taxon>Oomycota</taxon>
        <taxon>Peronosporomycetes</taxon>
        <taxon>Pythiales</taxon>
        <taxon>Pythiaceae</taxon>
        <taxon>Pythium</taxon>
    </lineage>
</organism>
<keyword evidence="5" id="KW-0479">Metal-binding</keyword>
<keyword evidence="5" id="KW-0862">Zinc</keyword>
<dbReference type="GO" id="GO:0007051">
    <property type="term" value="P:spindle organization"/>
    <property type="evidence" value="ECO:0007669"/>
    <property type="project" value="TreeGrafter"/>
</dbReference>